<dbReference type="AlphaFoldDB" id="A0A8S3Z6X1"/>
<accession>A0A8S3Z6X1</accession>
<reference evidence="1" key="1">
    <citation type="submission" date="2021-04" db="EMBL/GenBank/DDBJ databases">
        <authorList>
            <consortium name="Molecular Ecology Group"/>
        </authorList>
    </citation>
    <scope>NUCLEOTIDE SEQUENCE</scope>
</reference>
<dbReference type="Proteomes" id="UP000678393">
    <property type="component" value="Unassembled WGS sequence"/>
</dbReference>
<proteinExistence type="predicted"/>
<protein>
    <submittedName>
        <fullName evidence="1">Uncharacterized protein</fullName>
    </submittedName>
</protein>
<sequence>HNPQLKCGAFCQGHTQCVKNEKRPFCLVHNNPKLFTQGNVRIFLIGQTCQGPSSQ</sequence>
<comment type="caution">
    <text evidence="1">The sequence shown here is derived from an EMBL/GenBank/DDBJ whole genome shotgun (WGS) entry which is preliminary data.</text>
</comment>
<dbReference type="EMBL" id="CAJHNH020001658">
    <property type="protein sequence ID" value="CAG5123948.1"/>
    <property type="molecule type" value="Genomic_DNA"/>
</dbReference>
<name>A0A8S3Z6X1_9EUPU</name>
<gene>
    <name evidence="1" type="ORF">CUNI_LOCUS9506</name>
</gene>
<keyword evidence="2" id="KW-1185">Reference proteome</keyword>
<organism evidence="1 2">
    <name type="scientific">Candidula unifasciata</name>
    <dbReference type="NCBI Taxonomy" id="100452"/>
    <lineage>
        <taxon>Eukaryota</taxon>
        <taxon>Metazoa</taxon>
        <taxon>Spiralia</taxon>
        <taxon>Lophotrochozoa</taxon>
        <taxon>Mollusca</taxon>
        <taxon>Gastropoda</taxon>
        <taxon>Heterobranchia</taxon>
        <taxon>Euthyneura</taxon>
        <taxon>Panpulmonata</taxon>
        <taxon>Eupulmonata</taxon>
        <taxon>Stylommatophora</taxon>
        <taxon>Helicina</taxon>
        <taxon>Helicoidea</taxon>
        <taxon>Geomitridae</taxon>
        <taxon>Candidula</taxon>
    </lineage>
</organism>
<evidence type="ECO:0000313" key="1">
    <source>
        <dbReference type="EMBL" id="CAG5123948.1"/>
    </source>
</evidence>
<evidence type="ECO:0000313" key="2">
    <source>
        <dbReference type="Proteomes" id="UP000678393"/>
    </source>
</evidence>
<feature type="non-terminal residue" evidence="1">
    <location>
        <position position="1"/>
    </location>
</feature>